<evidence type="ECO:0000256" key="5">
    <source>
        <dbReference type="SAM" id="Phobius"/>
    </source>
</evidence>
<proteinExistence type="predicted"/>
<evidence type="ECO:0000256" key="4">
    <source>
        <dbReference type="ARBA" id="ARBA00023136"/>
    </source>
</evidence>
<dbReference type="PANTHER" id="PTHR33507:SF3">
    <property type="entry name" value="INNER MEMBRANE PROTEIN YBBJ"/>
    <property type="match status" value="1"/>
</dbReference>
<evidence type="ECO:0000256" key="2">
    <source>
        <dbReference type="ARBA" id="ARBA00022692"/>
    </source>
</evidence>
<evidence type="ECO:0000259" key="6">
    <source>
        <dbReference type="Pfam" id="PF01957"/>
    </source>
</evidence>
<dbReference type="Pfam" id="PF01957">
    <property type="entry name" value="NfeD"/>
    <property type="match status" value="1"/>
</dbReference>
<comment type="caution">
    <text evidence="7">The sequence shown here is derived from an EMBL/GenBank/DDBJ whole genome shotgun (WGS) entry which is preliminary data.</text>
</comment>
<dbReference type="InterPro" id="IPR002810">
    <property type="entry name" value="NfeD-like_C"/>
</dbReference>
<protein>
    <submittedName>
        <fullName evidence="7">NfeD family protein</fullName>
    </submittedName>
</protein>
<evidence type="ECO:0000313" key="7">
    <source>
        <dbReference type="EMBL" id="MDT0275273.1"/>
    </source>
</evidence>
<dbReference type="RefSeq" id="WP_311344098.1">
    <property type="nucleotide sequence ID" value="NZ_JAVREI010000002.1"/>
</dbReference>
<dbReference type="InterPro" id="IPR012340">
    <property type="entry name" value="NA-bd_OB-fold"/>
</dbReference>
<sequence>MAAWLLWLIAAGLFAGGEVFTLDLVLLMFAGGALGGMAVALAGGAVAFQLLAFIAVSLALLAVVRPIAKRHLTERTPLQLDGVDVLVGRTATVTRAVDAAGGRIRMGADEWSARTQYEGEAYAVGTTVRILQIQGATAVVGDALE</sequence>
<name>A0ABU2K4Z6_9ACTN</name>
<feature type="domain" description="NfeD-like C-terminal" evidence="6">
    <location>
        <begin position="84"/>
        <end position="140"/>
    </location>
</feature>
<reference evidence="8" key="1">
    <citation type="submission" date="2023-07" db="EMBL/GenBank/DDBJ databases">
        <title>30 novel species of actinomycetes from the DSMZ collection.</title>
        <authorList>
            <person name="Nouioui I."/>
        </authorList>
    </citation>
    <scope>NUCLEOTIDE SEQUENCE [LARGE SCALE GENOMIC DNA]</scope>
    <source>
        <strain evidence="8">DSM 46792</strain>
    </source>
</reference>
<dbReference type="EMBL" id="JAVREI010000002">
    <property type="protein sequence ID" value="MDT0275273.1"/>
    <property type="molecule type" value="Genomic_DNA"/>
</dbReference>
<comment type="subcellular location">
    <subcellularLocation>
        <location evidence="1">Membrane</location>
        <topology evidence="1">Multi-pass membrane protein</topology>
    </subcellularLocation>
</comment>
<dbReference type="Proteomes" id="UP001183222">
    <property type="component" value="Unassembled WGS sequence"/>
</dbReference>
<gene>
    <name evidence="7" type="ORF">RM425_05105</name>
</gene>
<evidence type="ECO:0000256" key="3">
    <source>
        <dbReference type="ARBA" id="ARBA00022989"/>
    </source>
</evidence>
<keyword evidence="2 5" id="KW-0812">Transmembrane</keyword>
<dbReference type="PANTHER" id="PTHR33507">
    <property type="entry name" value="INNER MEMBRANE PROTEIN YBBJ"/>
    <property type="match status" value="1"/>
</dbReference>
<evidence type="ECO:0000256" key="1">
    <source>
        <dbReference type="ARBA" id="ARBA00004141"/>
    </source>
</evidence>
<keyword evidence="4 5" id="KW-0472">Membrane</keyword>
<keyword evidence="8" id="KW-1185">Reference proteome</keyword>
<keyword evidence="3 5" id="KW-1133">Transmembrane helix</keyword>
<feature type="transmembrane region" description="Helical" evidence="5">
    <location>
        <begin position="37"/>
        <end position="64"/>
    </location>
</feature>
<accession>A0ABU2K4Z6</accession>
<evidence type="ECO:0000313" key="8">
    <source>
        <dbReference type="Proteomes" id="UP001183222"/>
    </source>
</evidence>
<dbReference type="InterPro" id="IPR052165">
    <property type="entry name" value="Membrane_assoc_protease"/>
</dbReference>
<dbReference type="Gene3D" id="2.40.50.140">
    <property type="entry name" value="Nucleic acid-binding proteins"/>
    <property type="match status" value="1"/>
</dbReference>
<organism evidence="7 8">
    <name type="scientific">Blastococcus goldschmidtiae</name>
    <dbReference type="NCBI Taxonomy" id="3075546"/>
    <lineage>
        <taxon>Bacteria</taxon>
        <taxon>Bacillati</taxon>
        <taxon>Actinomycetota</taxon>
        <taxon>Actinomycetes</taxon>
        <taxon>Geodermatophilales</taxon>
        <taxon>Geodermatophilaceae</taxon>
        <taxon>Blastococcus</taxon>
    </lineage>
</organism>